<dbReference type="Proteomes" id="UP000474175">
    <property type="component" value="Unassembled WGS sequence"/>
</dbReference>
<sequence length="293" mass="32052">MKFFSALIVCCASFNFVYGQNSLIQDTKGETSLIINQNSNRLLSINVADASIGLSVLDKNSGKKSFWGGLAKFKTSENVATLLTGNVFNPSVDLSAYLGRYIKSDRGKVRIWYVAPSIKLDAFKVLESNSLNNKYFFGGSVKGGFNKIGKAFKGTAIIGYSGSIGYLNNTSDLKTVDVYTRVEIDSTVILKNKKSGFVDNYQKFFGARLNIDYAVFPFKNYGYISIAVYGRGQLWGYQPTQKAGIGIFVGQQGAPTKIVAGIAYQVNDIFNAVSDEPTFLKRTGVNLVAGFNF</sequence>
<dbReference type="AlphaFoldDB" id="A0A6L9LEB8"/>
<name>A0A6L9LEB8_9BACT</name>
<proteinExistence type="predicted"/>
<evidence type="ECO:0000313" key="2">
    <source>
        <dbReference type="Proteomes" id="UP000474175"/>
    </source>
</evidence>
<accession>A0A6L9LEB8</accession>
<comment type="caution">
    <text evidence="1">The sequence shown here is derived from an EMBL/GenBank/DDBJ whole genome shotgun (WGS) entry which is preliminary data.</text>
</comment>
<keyword evidence="2" id="KW-1185">Reference proteome</keyword>
<reference evidence="1 2" key="1">
    <citation type="submission" date="2020-02" db="EMBL/GenBank/DDBJ databases">
        <title>Draft genome sequence of two Spirosoma agri KCTC 52727 and Spirosoma terrae KCTC 52035.</title>
        <authorList>
            <person name="Rojas J."/>
            <person name="Ambika Manirajan B."/>
            <person name="Suarez C."/>
            <person name="Ratering S."/>
            <person name="Schnell S."/>
        </authorList>
    </citation>
    <scope>NUCLEOTIDE SEQUENCE [LARGE SCALE GENOMIC DNA]</scope>
    <source>
        <strain evidence="1 2">KCTC 52035</strain>
    </source>
</reference>
<dbReference type="RefSeq" id="WP_163951754.1">
    <property type="nucleotide sequence ID" value="NZ_JAAFZH010000008.1"/>
</dbReference>
<dbReference type="EMBL" id="JAAFZH010000008">
    <property type="protein sequence ID" value="NDU96868.1"/>
    <property type="molecule type" value="Genomic_DNA"/>
</dbReference>
<organism evidence="1 2">
    <name type="scientific">Spirosoma terrae</name>
    <dbReference type="NCBI Taxonomy" id="1968276"/>
    <lineage>
        <taxon>Bacteria</taxon>
        <taxon>Pseudomonadati</taxon>
        <taxon>Bacteroidota</taxon>
        <taxon>Cytophagia</taxon>
        <taxon>Cytophagales</taxon>
        <taxon>Cytophagaceae</taxon>
        <taxon>Spirosoma</taxon>
    </lineage>
</organism>
<evidence type="ECO:0000313" key="1">
    <source>
        <dbReference type="EMBL" id="NDU96868.1"/>
    </source>
</evidence>
<protein>
    <submittedName>
        <fullName evidence="1">Uncharacterized protein</fullName>
    </submittedName>
</protein>
<gene>
    <name evidence="1" type="ORF">GK108_18435</name>
</gene>